<comment type="caution">
    <text evidence="2">The sequence shown here is derived from an EMBL/GenBank/DDBJ whole genome shotgun (WGS) entry which is preliminary data.</text>
</comment>
<proteinExistence type="predicted"/>
<keyword evidence="3" id="KW-1185">Reference proteome</keyword>
<dbReference type="EMBL" id="JABTTQ020000005">
    <property type="protein sequence ID" value="KAK6156226.1"/>
    <property type="molecule type" value="Genomic_DNA"/>
</dbReference>
<gene>
    <name evidence="2" type="ORF">DH2020_010474</name>
</gene>
<dbReference type="PANTHER" id="PTHR34210:SF1">
    <property type="entry name" value="OS03G0274700 PROTEIN"/>
    <property type="match status" value="1"/>
</dbReference>
<name>A0ABR0XBG7_REHGL</name>
<evidence type="ECO:0000313" key="3">
    <source>
        <dbReference type="Proteomes" id="UP001318860"/>
    </source>
</evidence>
<evidence type="ECO:0000313" key="2">
    <source>
        <dbReference type="EMBL" id="KAK6156226.1"/>
    </source>
</evidence>
<sequence length="277" mass="32081">MNRQPPYSDVSENPYGASQMRMQQLFEQRPQENTAINNFQGNPDSFPAVPGNIPYNSSQWNKDAPEVPVPNQKLAQLYPDARQGINSVSLHQGQVSESKTVYENQANRETGLQSHEQDMEIGYEDKPQRLTFETMEKIFQDEVLKLIEEQNHSEDEENSRHREKIMEIKNKYLEKLLALRAKQDSRRREFLKKESEERLEKYHQSEFGNPVIRTNSTSVHGYAGPVATEAHRAYPYGHTDHFDTYREQSPYLGRSQGTVGRVPYPQGRVYNNSGARF</sequence>
<dbReference type="Proteomes" id="UP001318860">
    <property type="component" value="Unassembled WGS sequence"/>
</dbReference>
<reference evidence="2 3" key="1">
    <citation type="journal article" date="2021" name="Comput. Struct. Biotechnol. J.">
        <title>De novo genome assembly of the potent medicinal plant Rehmannia glutinosa using nanopore technology.</title>
        <authorList>
            <person name="Ma L."/>
            <person name="Dong C."/>
            <person name="Song C."/>
            <person name="Wang X."/>
            <person name="Zheng X."/>
            <person name="Niu Y."/>
            <person name="Chen S."/>
            <person name="Feng W."/>
        </authorList>
    </citation>
    <scope>NUCLEOTIDE SEQUENCE [LARGE SCALE GENOMIC DNA]</scope>
    <source>
        <strain evidence="2">DH-2019</strain>
    </source>
</reference>
<evidence type="ECO:0000256" key="1">
    <source>
        <dbReference type="SAM" id="MobiDB-lite"/>
    </source>
</evidence>
<organism evidence="2 3">
    <name type="scientific">Rehmannia glutinosa</name>
    <name type="common">Chinese foxglove</name>
    <dbReference type="NCBI Taxonomy" id="99300"/>
    <lineage>
        <taxon>Eukaryota</taxon>
        <taxon>Viridiplantae</taxon>
        <taxon>Streptophyta</taxon>
        <taxon>Embryophyta</taxon>
        <taxon>Tracheophyta</taxon>
        <taxon>Spermatophyta</taxon>
        <taxon>Magnoliopsida</taxon>
        <taxon>eudicotyledons</taxon>
        <taxon>Gunneridae</taxon>
        <taxon>Pentapetalae</taxon>
        <taxon>asterids</taxon>
        <taxon>lamiids</taxon>
        <taxon>Lamiales</taxon>
        <taxon>Orobanchaceae</taxon>
        <taxon>Rehmannieae</taxon>
        <taxon>Rehmannia</taxon>
    </lineage>
</organism>
<accession>A0ABR0XBG7</accession>
<feature type="region of interest" description="Disordered" evidence="1">
    <location>
        <begin position="1"/>
        <end position="21"/>
    </location>
</feature>
<dbReference type="PANTHER" id="PTHR34210">
    <property type="entry name" value="OS01G0252900 PROTEIN"/>
    <property type="match status" value="1"/>
</dbReference>
<protein>
    <submittedName>
        <fullName evidence="2">Uncharacterized protein</fullName>
    </submittedName>
</protein>
<feature type="region of interest" description="Disordered" evidence="1">
    <location>
        <begin position="35"/>
        <end position="55"/>
    </location>
</feature>